<reference evidence="2 3" key="1">
    <citation type="submission" date="2020-01" db="EMBL/GenBank/DDBJ databases">
        <title>Genome sequence of Arachis hypogaea, cultivar Shitouqi.</title>
        <authorList>
            <person name="Zhuang W."/>
            <person name="Chen H."/>
            <person name="Varshney R."/>
            <person name="Wang D."/>
            <person name="Ming R."/>
        </authorList>
    </citation>
    <scope>NUCLEOTIDE SEQUENCE [LARGE SCALE GENOMIC DNA]</scope>
    <source>
        <tissue evidence="2">Young leaf</tissue>
    </source>
</reference>
<protein>
    <submittedName>
        <fullName evidence="2">Uncharacterized protein</fullName>
    </submittedName>
</protein>
<organism evidence="2 3">
    <name type="scientific">Arachis hypogaea</name>
    <name type="common">Peanut</name>
    <dbReference type="NCBI Taxonomy" id="3818"/>
    <lineage>
        <taxon>Eukaryota</taxon>
        <taxon>Viridiplantae</taxon>
        <taxon>Streptophyta</taxon>
        <taxon>Embryophyta</taxon>
        <taxon>Tracheophyta</taxon>
        <taxon>Spermatophyta</taxon>
        <taxon>Magnoliopsida</taxon>
        <taxon>eudicotyledons</taxon>
        <taxon>Gunneridae</taxon>
        <taxon>Pentapetalae</taxon>
        <taxon>rosids</taxon>
        <taxon>fabids</taxon>
        <taxon>Fabales</taxon>
        <taxon>Fabaceae</taxon>
        <taxon>Papilionoideae</taxon>
        <taxon>50 kb inversion clade</taxon>
        <taxon>dalbergioids sensu lato</taxon>
        <taxon>Dalbergieae</taxon>
        <taxon>Pterocarpus clade</taxon>
        <taxon>Arachis</taxon>
    </lineage>
</organism>
<feature type="compositionally biased region" description="Polar residues" evidence="1">
    <location>
        <begin position="39"/>
        <end position="58"/>
    </location>
</feature>
<dbReference type="EMBL" id="CP031001">
    <property type="protein sequence ID" value="QHN77874.1"/>
    <property type="molecule type" value="Genomic_DNA"/>
</dbReference>
<evidence type="ECO:0000313" key="2">
    <source>
        <dbReference type="EMBL" id="QHN77874.1"/>
    </source>
</evidence>
<dbReference type="Proteomes" id="UP000464620">
    <property type="component" value="Chromosome B09"/>
</dbReference>
<evidence type="ECO:0000313" key="3">
    <source>
        <dbReference type="Proteomes" id="UP000464620"/>
    </source>
</evidence>
<name>A0A6B9VAV5_ARAHY</name>
<proteinExistence type="predicted"/>
<gene>
    <name evidence="2" type="ORF">DS421_19g656640</name>
</gene>
<evidence type="ECO:0000256" key="1">
    <source>
        <dbReference type="SAM" id="MobiDB-lite"/>
    </source>
</evidence>
<accession>A0A6B9VAV5</accession>
<sequence>MQGRTTETLDGETTEMTGLEMEIRQCVSGYEGDVYVTASTRQTNGRTNNMTSTTTNQKPETKAQMVGARRHSDCRRRKVQEEGLAQLLKFSGSNSEIYGAKRCRETENDGAERLRMMVVAGW</sequence>
<feature type="region of interest" description="Disordered" evidence="1">
    <location>
        <begin position="39"/>
        <end position="72"/>
    </location>
</feature>
<dbReference type="AlphaFoldDB" id="A0A6B9VAV5"/>